<evidence type="ECO:0000313" key="9">
    <source>
        <dbReference type="Proteomes" id="UP000025227"/>
    </source>
</evidence>
<feature type="signal peptide" evidence="7">
    <location>
        <begin position="1"/>
        <end position="16"/>
    </location>
</feature>
<dbReference type="AlphaFoldDB" id="A0A7I5EBQ8"/>
<reference evidence="10" key="1">
    <citation type="submission" date="2020-12" db="UniProtKB">
        <authorList>
            <consortium name="WormBaseParasite"/>
        </authorList>
    </citation>
    <scope>IDENTIFICATION</scope>
    <source>
        <strain evidence="10">MHco3</strain>
    </source>
</reference>
<organism evidence="9 10">
    <name type="scientific">Haemonchus contortus</name>
    <name type="common">Barber pole worm</name>
    <dbReference type="NCBI Taxonomy" id="6289"/>
    <lineage>
        <taxon>Eukaryota</taxon>
        <taxon>Metazoa</taxon>
        <taxon>Ecdysozoa</taxon>
        <taxon>Nematoda</taxon>
        <taxon>Chromadorea</taxon>
        <taxon>Rhabditida</taxon>
        <taxon>Rhabditina</taxon>
        <taxon>Rhabditomorpha</taxon>
        <taxon>Strongyloidea</taxon>
        <taxon>Trichostrongylidae</taxon>
        <taxon>Haemonchus</taxon>
    </lineage>
</organism>
<evidence type="ECO:0000256" key="1">
    <source>
        <dbReference type="ARBA" id="ARBA00004319"/>
    </source>
</evidence>
<dbReference type="WBParaSite" id="HCON_00126660-00001">
    <property type="protein sequence ID" value="HCON_00126660-00001"/>
    <property type="gene ID" value="HCON_00126660"/>
</dbReference>
<proteinExistence type="inferred from homology"/>
<dbReference type="Gene3D" id="3.40.30.50">
    <property type="entry name" value="Sep15/SelM thioredoxin-like domain, active-site redox motif"/>
    <property type="match status" value="1"/>
</dbReference>
<dbReference type="SUPFAM" id="SSF52833">
    <property type="entry name" value="Thioredoxin-like"/>
    <property type="match status" value="1"/>
</dbReference>
<keyword evidence="9" id="KW-1185">Reference proteome</keyword>
<dbReference type="GO" id="GO:0005788">
    <property type="term" value="C:endoplasmic reticulum lumen"/>
    <property type="evidence" value="ECO:0007669"/>
    <property type="project" value="UniProtKB-SubCell"/>
</dbReference>
<dbReference type="Pfam" id="PF08806">
    <property type="entry name" value="Sep15_SelM"/>
    <property type="match status" value="1"/>
</dbReference>
<name>A0A7I5EBQ8_HAECO</name>
<keyword evidence="3 7" id="KW-0732">Signal</keyword>
<feature type="chain" id="PRO_5029916157" description="Selenoprotein F" evidence="7">
    <location>
        <begin position="17"/>
        <end position="150"/>
    </location>
</feature>
<evidence type="ECO:0000256" key="7">
    <source>
        <dbReference type="SAM" id="SignalP"/>
    </source>
</evidence>
<protein>
    <recommendedName>
        <fullName evidence="6">Selenoprotein F</fullName>
    </recommendedName>
</protein>
<dbReference type="OrthoDB" id="1910009at2759"/>
<evidence type="ECO:0000256" key="3">
    <source>
        <dbReference type="ARBA" id="ARBA00022729"/>
    </source>
</evidence>
<comment type="subcellular location">
    <subcellularLocation>
        <location evidence="1">Endoplasmic reticulum lumen</location>
    </subcellularLocation>
</comment>
<dbReference type="InterPro" id="IPR038219">
    <property type="entry name" value="Sep15/SelM_sf"/>
</dbReference>
<evidence type="ECO:0000256" key="2">
    <source>
        <dbReference type="ARBA" id="ARBA00005742"/>
    </source>
</evidence>
<keyword evidence="4" id="KW-0256">Endoplasmic reticulum</keyword>
<dbReference type="PANTHER" id="PTHR13077">
    <property type="entry name" value="SELENOPROTEIN F"/>
    <property type="match status" value="1"/>
</dbReference>
<sequence length="150" mass="17243">MRRLLIGVSLYVLASAEYVKYELTYDECKEAGFVPESLKCSSCRPLPKFNLEFLLSDCLACCTKDEEDHPTYPYADIEVCDCNLARFPQAQAFVQENMAAPWGDSVKVRQVRGITPQIVLKDHSGKRIQTYNIEKWDTDTIKEFLTEFIE</sequence>
<dbReference type="PANTHER" id="PTHR13077:SF6">
    <property type="entry name" value="SELENOPROTEIN F"/>
    <property type="match status" value="1"/>
</dbReference>
<evidence type="ECO:0000256" key="4">
    <source>
        <dbReference type="ARBA" id="ARBA00022824"/>
    </source>
</evidence>
<accession>A0A7I5EBQ8</accession>
<dbReference type="InterPro" id="IPR036249">
    <property type="entry name" value="Thioredoxin-like_sf"/>
</dbReference>
<dbReference type="InterPro" id="IPR014912">
    <property type="entry name" value="Sep15_SelM_dom"/>
</dbReference>
<comment type="similarity">
    <text evidence="2">Belongs to the selenoprotein M/F family.</text>
</comment>
<dbReference type="Proteomes" id="UP000025227">
    <property type="component" value="Unplaced"/>
</dbReference>
<evidence type="ECO:0000313" key="10">
    <source>
        <dbReference type="WBParaSite" id="HCON_00126660-00001"/>
    </source>
</evidence>
<dbReference type="GO" id="GO:0016491">
    <property type="term" value="F:oxidoreductase activity"/>
    <property type="evidence" value="ECO:0007669"/>
    <property type="project" value="TreeGrafter"/>
</dbReference>
<feature type="domain" description="Selenoprotein F/M" evidence="8">
    <location>
        <begin position="77"/>
        <end position="147"/>
    </location>
</feature>
<evidence type="ECO:0000259" key="8">
    <source>
        <dbReference type="Pfam" id="PF08806"/>
    </source>
</evidence>
<dbReference type="OMA" id="LEMCNCK"/>
<evidence type="ECO:0000256" key="5">
    <source>
        <dbReference type="ARBA" id="ARBA00022933"/>
    </source>
</evidence>
<evidence type="ECO:0000256" key="6">
    <source>
        <dbReference type="ARBA" id="ARBA00040775"/>
    </source>
</evidence>
<keyword evidence="5" id="KW-0712">Selenocysteine</keyword>
<dbReference type="InterPro" id="IPR039992">
    <property type="entry name" value="Sep15_SelM"/>
</dbReference>